<proteinExistence type="predicted"/>
<name>A0A0A8Y3X0_ARUDO</name>
<feature type="region of interest" description="Disordered" evidence="1">
    <location>
        <begin position="1"/>
        <end position="21"/>
    </location>
</feature>
<organism evidence="2">
    <name type="scientific">Arundo donax</name>
    <name type="common">Giant reed</name>
    <name type="synonym">Donax arundinaceus</name>
    <dbReference type="NCBI Taxonomy" id="35708"/>
    <lineage>
        <taxon>Eukaryota</taxon>
        <taxon>Viridiplantae</taxon>
        <taxon>Streptophyta</taxon>
        <taxon>Embryophyta</taxon>
        <taxon>Tracheophyta</taxon>
        <taxon>Spermatophyta</taxon>
        <taxon>Magnoliopsida</taxon>
        <taxon>Liliopsida</taxon>
        <taxon>Poales</taxon>
        <taxon>Poaceae</taxon>
        <taxon>PACMAD clade</taxon>
        <taxon>Arundinoideae</taxon>
        <taxon>Arundineae</taxon>
        <taxon>Arundo</taxon>
    </lineage>
</organism>
<evidence type="ECO:0000313" key="2">
    <source>
        <dbReference type="EMBL" id="JAD21041.1"/>
    </source>
</evidence>
<sequence length="21" mass="2147">MPHGMVPSINPGPTAPKSTNI</sequence>
<dbReference type="AlphaFoldDB" id="A0A0A8Y3X0"/>
<protein>
    <submittedName>
        <fullName evidence="2">Uncharacterized protein</fullName>
    </submittedName>
</protein>
<reference evidence="2" key="2">
    <citation type="journal article" date="2015" name="Data Brief">
        <title>Shoot transcriptome of the giant reed, Arundo donax.</title>
        <authorList>
            <person name="Barrero R.A."/>
            <person name="Guerrero F.D."/>
            <person name="Moolhuijzen P."/>
            <person name="Goolsby J.A."/>
            <person name="Tidwell J."/>
            <person name="Bellgard S.E."/>
            <person name="Bellgard M.I."/>
        </authorList>
    </citation>
    <scope>NUCLEOTIDE SEQUENCE</scope>
    <source>
        <tissue evidence="2">Shoot tissue taken approximately 20 cm above the soil surface</tissue>
    </source>
</reference>
<evidence type="ECO:0000256" key="1">
    <source>
        <dbReference type="SAM" id="MobiDB-lite"/>
    </source>
</evidence>
<dbReference type="EMBL" id="GBRH01276854">
    <property type="protein sequence ID" value="JAD21041.1"/>
    <property type="molecule type" value="Transcribed_RNA"/>
</dbReference>
<accession>A0A0A8Y3X0</accession>
<reference evidence="2" key="1">
    <citation type="submission" date="2014-09" db="EMBL/GenBank/DDBJ databases">
        <authorList>
            <person name="Magalhaes I.L.F."/>
            <person name="Oliveira U."/>
            <person name="Santos F.R."/>
            <person name="Vidigal T.H.D.A."/>
            <person name="Brescovit A.D."/>
            <person name="Santos A.J."/>
        </authorList>
    </citation>
    <scope>NUCLEOTIDE SEQUENCE</scope>
    <source>
        <tissue evidence="2">Shoot tissue taken approximately 20 cm above the soil surface</tissue>
    </source>
</reference>